<dbReference type="GO" id="GO:0016740">
    <property type="term" value="F:transferase activity"/>
    <property type="evidence" value="ECO:0007669"/>
    <property type="project" value="UniProtKB-KW"/>
</dbReference>
<dbReference type="EC" id="2.7.1.180" evidence="2"/>
<comment type="catalytic activity">
    <reaction evidence="10">
        <text>L-threonyl-[protein] + FAD = FMN-L-threonyl-[protein] + AMP + H(+)</text>
        <dbReference type="Rhea" id="RHEA:36847"/>
        <dbReference type="Rhea" id="RHEA-COMP:11060"/>
        <dbReference type="Rhea" id="RHEA-COMP:11061"/>
        <dbReference type="ChEBI" id="CHEBI:15378"/>
        <dbReference type="ChEBI" id="CHEBI:30013"/>
        <dbReference type="ChEBI" id="CHEBI:57692"/>
        <dbReference type="ChEBI" id="CHEBI:74257"/>
        <dbReference type="ChEBI" id="CHEBI:456215"/>
        <dbReference type="EC" id="2.7.1.180"/>
    </reaction>
</comment>
<evidence type="ECO:0000256" key="1">
    <source>
        <dbReference type="ARBA" id="ARBA00001946"/>
    </source>
</evidence>
<proteinExistence type="predicted"/>
<dbReference type="InterPro" id="IPR003374">
    <property type="entry name" value="ApbE-like_sf"/>
</dbReference>
<accession>A0A0A1W4Y4</accession>
<dbReference type="eggNOG" id="COG1477">
    <property type="taxonomic scope" value="Bacteria"/>
</dbReference>
<dbReference type="GO" id="GO:0046872">
    <property type="term" value="F:metal ion binding"/>
    <property type="evidence" value="ECO:0007669"/>
    <property type="project" value="UniProtKB-KW"/>
</dbReference>
<evidence type="ECO:0000256" key="4">
    <source>
        <dbReference type="ARBA" id="ARBA00022630"/>
    </source>
</evidence>
<sequence>MQAERARPWLGTITTIRASGDSEGAVVAAIDQAYAAIAHVHHRMSFQSAASDLAAIARLRPGEEAVIDHATAACLGRALAFAEASGGAFDPVLPENGASWRDLRLQGVRIAVRRTLRLDLSGIAKGYAVDRACERLAAADLVAAMVNAGGDLRTFGPEETVTLTPSGPAAPVAVLLQDGALASSDVIGSLAEYGVVQHRDGRAAPSSAAAPFPTPAFVSVAAPCCTDADALTKIVLAMGDDAAALLRAHDAVAYVHQPDRGWRTIGCEM</sequence>
<dbReference type="Pfam" id="PF02424">
    <property type="entry name" value="ApbE"/>
    <property type="match status" value="2"/>
</dbReference>
<evidence type="ECO:0000313" key="12">
    <source>
        <dbReference type="Proteomes" id="UP000032305"/>
    </source>
</evidence>
<dbReference type="InterPro" id="IPR024932">
    <property type="entry name" value="ApbE"/>
</dbReference>
<dbReference type="PANTHER" id="PTHR30040">
    <property type="entry name" value="THIAMINE BIOSYNTHESIS LIPOPROTEIN APBE"/>
    <property type="match status" value="1"/>
</dbReference>
<evidence type="ECO:0000256" key="5">
    <source>
        <dbReference type="ARBA" id="ARBA00022679"/>
    </source>
</evidence>
<gene>
    <name evidence="11" type="ORF">SP5_032_00150</name>
</gene>
<protein>
    <recommendedName>
        <fullName evidence="3">FAD:protein FMN transferase</fullName>
        <ecNumber evidence="2">2.7.1.180</ecNumber>
    </recommendedName>
    <alternativeName>
        <fullName evidence="9">Flavin transferase</fullName>
    </alternativeName>
</protein>
<dbReference type="OrthoDB" id="9778595at2"/>
<organism evidence="11 12">
    <name type="scientific">Sphingomonas parapaucimobilis NBRC 15100</name>
    <dbReference type="NCBI Taxonomy" id="1219049"/>
    <lineage>
        <taxon>Bacteria</taxon>
        <taxon>Pseudomonadati</taxon>
        <taxon>Pseudomonadota</taxon>
        <taxon>Alphaproteobacteria</taxon>
        <taxon>Sphingomonadales</taxon>
        <taxon>Sphingomonadaceae</taxon>
        <taxon>Sphingomonas</taxon>
    </lineage>
</organism>
<name>A0A0A1W4Y4_9SPHN</name>
<dbReference type="PANTHER" id="PTHR30040:SF2">
    <property type="entry name" value="FAD:PROTEIN FMN TRANSFERASE"/>
    <property type="match status" value="1"/>
</dbReference>
<keyword evidence="4" id="KW-0285">Flavoprotein</keyword>
<reference evidence="11 12" key="1">
    <citation type="submission" date="2014-11" db="EMBL/GenBank/DDBJ databases">
        <title>Whole genome shotgun sequence of Sphingomonas parapaucimobilis NBRC 15100.</title>
        <authorList>
            <person name="Katano-Makiyama Y."/>
            <person name="Hosoyama A."/>
            <person name="Hashimoto M."/>
            <person name="Hosoyama Y."/>
            <person name="Noguchi M."/>
            <person name="Numata M."/>
            <person name="Tsuchikane K."/>
            <person name="Hirakata S."/>
            <person name="Uohara A."/>
            <person name="Shimodaira J."/>
            <person name="Ohji S."/>
            <person name="Ichikawa N."/>
            <person name="Kimura A."/>
            <person name="Yamazoe A."/>
            <person name="Fujita N."/>
        </authorList>
    </citation>
    <scope>NUCLEOTIDE SEQUENCE [LARGE SCALE GENOMIC DNA]</scope>
    <source>
        <strain evidence="11 12">NBRC 15100</strain>
    </source>
</reference>
<comment type="caution">
    <text evidence="11">The sequence shown here is derived from an EMBL/GenBank/DDBJ whole genome shotgun (WGS) entry which is preliminary data.</text>
</comment>
<evidence type="ECO:0000256" key="9">
    <source>
        <dbReference type="ARBA" id="ARBA00031306"/>
    </source>
</evidence>
<dbReference type="Gene3D" id="3.10.520.10">
    <property type="entry name" value="ApbE-like domains"/>
    <property type="match status" value="2"/>
</dbReference>
<evidence type="ECO:0000256" key="3">
    <source>
        <dbReference type="ARBA" id="ARBA00016337"/>
    </source>
</evidence>
<dbReference type="SUPFAM" id="SSF143631">
    <property type="entry name" value="ApbE-like"/>
    <property type="match status" value="1"/>
</dbReference>
<dbReference type="Proteomes" id="UP000032305">
    <property type="component" value="Unassembled WGS sequence"/>
</dbReference>
<evidence type="ECO:0000256" key="6">
    <source>
        <dbReference type="ARBA" id="ARBA00022723"/>
    </source>
</evidence>
<keyword evidence="12" id="KW-1185">Reference proteome</keyword>
<evidence type="ECO:0000256" key="2">
    <source>
        <dbReference type="ARBA" id="ARBA00011955"/>
    </source>
</evidence>
<dbReference type="RefSeq" id="WP_052811416.1">
    <property type="nucleotide sequence ID" value="NZ_BBPI01000032.1"/>
</dbReference>
<dbReference type="AlphaFoldDB" id="A0A0A1W4Y4"/>
<keyword evidence="5" id="KW-0808">Transferase</keyword>
<keyword evidence="6" id="KW-0479">Metal-binding</keyword>
<keyword evidence="7" id="KW-0274">FAD</keyword>
<evidence type="ECO:0000313" key="11">
    <source>
        <dbReference type="EMBL" id="GAM00393.1"/>
    </source>
</evidence>
<evidence type="ECO:0000256" key="10">
    <source>
        <dbReference type="ARBA" id="ARBA00048540"/>
    </source>
</evidence>
<evidence type="ECO:0000256" key="7">
    <source>
        <dbReference type="ARBA" id="ARBA00022827"/>
    </source>
</evidence>
<comment type="cofactor">
    <cofactor evidence="1">
        <name>Mg(2+)</name>
        <dbReference type="ChEBI" id="CHEBI:18420"/>
    </cofactor>
</comment>
<keyword evidence="8" id="KW-0460">Magnesium</keyword>
<dbReference type="EMBL" id="BBPI01000032">
    <property type="protein sequence ID" value="GAM00393.1"/>
    <property type="molecule type" value="Genomic_DNA"/>
</dbReference>
<evidence type="ECO:0000256" key="8">
    <source>
        <dbReference type="ARBA" id="ARBA00022842"/>
    </source>
</evidence>